<dbReference type="Proteomes" id="UP001157006">
    <property type="component" value="Chromosome 1L"/>
</dbReference>
<keyword evidence="4" id="KW-1133">Transmembrane helix</keyword>
<evidence type="ECO:0000256" key="1">
    <source>
        <dbReference type="ARBA" id="ARBA00004308"/>
    </source>
</evidence>
<dbReference type="GO" id="GO:0045332">
    <property type="term" value="P:phospholipid translocation"/>
    <property type="evidence" value="ECO:0007669"/>
    <property type="project" value="TreeGrafter"/>
</dbReference>
<dbReference type="PANTHER" id="PTHR24092:SF180">
    <property type="entry name" value="PHOSPHOLIPID-TRANSPORTING ATPASE DNF1-RELATED"/>
    <property type="match status" value="1"/>
</dbReference>
<evidence type="ECO:0000256" key="4">
    <source>
        <dbReference type="SAM" id="Phobius"/>
    </source>
</evidence>
<dbReference type="SUPFAM" id="SSF81665">
    <property type="entry name" value="Calcium ATPase, transmembrane domain M"/>
    <property type="match status" value="1"/>
</dbReference>
<feature type="region of interest" description="Disordered" evidence="3">
    <location>
        <begin position="62"/>
        <end position="94"/>
    </location>
</feature>
<dbReference type="GO" id="GO:0005802">
    <property type="term" value="C:trans-Golgi network"/>
    <property type="evidence" value="ECO:0007669"/>
    <property type="project" value="TreeGrafter"/>
</dbReference>
<dbReference type="GO" id="GO:0000139">
    <property type="term" value="C:Golgi membrane"/>
    <property type="evidence" value="ECO:0007669"/>
    <property type="project" value="GOC"/>
</dbReference>
<evidence type="ECO:0000313" key="5">
    <source>
        <dbReference type="EMBL" id="CAI8588560.1"/>
    </source>
</evidence>
<dbReference type="GO" id="GO:0048194">
    <property type="term" value="P:Golgi vesicle budding"/>
    <property type="evidence" value="ECO:0007669"/>
    <property type="project" value="TreeGrafter"/>
</dbReference>
<keyword evidence="6" id="KW-1185">Reference proteome</keyword>
<dbReference type="PANTHER" id="PTHR24092">
    <property type="entry name" value="PROBABLE PHOSPHOLIPID-TRANSPORTING ATPASE"/>
    <property type="match status" value="1"/>
</dbReference>
<dbReference type="GO" id="GO:0005886">
    <property type="term" value="C:plasma membrane"/>
    <property type="evidence" value="ECO:0007669"/>
    <property type="project" value="TreeGrafter"/>
</dbReference>
<keyword evidence="2" id="KW-0813">Transport</keyword>
<name>A0AAV0YR13_VICFA</name>
<keyword evidence="4" id="KW-0812">Transmembrane</keyword>
<dbReference type="EMBL" id="OX451736">
    <property type="protein sequence ID" value="CAI8588560.1"/>
    <property type="molecule type" value="Genomic_DNA"/>
</dbReference>
<gene>
    <name evidence="5" type="ORF">VFH_I353280</name>
</gene>
<evidence type="ECO:0000256" key="2">
    <source>
        <dbReference type="ARBA" id="ARBA00022448"/>
    </source>
</evidence>
<evidence type="ECO:0000313" key="6">
    <source>
        <dbReference type="Proteomes" id="UP001157006"/>
    </source>
</evidence>
<keyword evidence="4" id="KW-0472">Membrane</keyword>
<protein>
    <recommendedName>
        <fullName evidence="7">P-type phospholipid transporter</fullName>
    </recommendedName>
</protein>
<dbReference type="InterPro" id="IPR023298">
    <property type="entry name" value="ATPase_P-typ_TM_dom_sf"/>
</dbReference>
<proteinExistence type="predicted"/>
<reference evidence="5 6" key="1">
    <citation type="submission" date="2023-01" db="EMBL/GenBank/DDBJ databases">
        <authorList>
            <person name="Kreplak J."/>
        </authorList>
    </citation>
    <scope>NUCLEOTIDE SEQUENCE [LARGE SCALE GENOMIC DNA]</scope>
</reference>
<accession>A0AAV0YR13</accession>
<comment type="subcellular location">
    <subcellularLocation>
        <location evidence="1">Endomembrane system</location>
    </subcellularLocation>
</comment>
<evidence type="ECO:0000256" key="3">
    <source>
        <dbReference type="SAM" id="MobiDB-lite"/>
    </source>
</evidence>
<feature type="transmembrane region" description="Helical" evidence="4">
    <location>
        <begin position="276"/>
        <end position="300"/>
    </location>
</feature>
<feature type="compositionally biased region" description="Polar residues" evidence="3">
    <location>
        <begin position="75"/>
        <end position="84"/>
    </location>
</feature>
<sequence length="522" mass="60075">MFATLDNRCLKYFWGRLWSDTLLFFCQRSHDSEASSRNQASRNSDSTRLSLTHFLDRKLHNSSTVPQTVPGKLTPFQSPASEQDGSVKLTEEERKSATADEKLILGMFKQEGKCDFVPPLDLDELGNSMACDGQGARKSKNPFEDFLSLVASKYESCTALRVSLFDFKVGWQSSFRPNILINYRLFRGRQKSCMYWKKLQVGDIIKVMMNSMNVPSKRSTLERKLDKLILALFATLFMMCFIGAIGSAIFVNKKYFYLHLDSSEEGSAQFNPKNRFLVFILTMFTLITLYSTIIPISLYVSIEMIKFIQSTQFINKDLGMYHNETNTPALARTSNLNEELGQVEYIFSEKTGTLTRNLMEFFKCSIGVEFYGNGVTEIERGLAERNGMKIEENGPPHTVHEKGFNFEDARLMRGAWRNEPNPDACRQCINEDVEKDDINDEIQEDDINDKIQEDDLNDKIQEDDVDDEFQEDGIDLDDEFQEEDIDGEFQEDDVDEEFMEDDISNEFQEDDLDALLLEDKLE</sequence>
<evidence type="ECO:0008006" key="7">
    <source>
        <dbReference type="Google" id="ProtNLM"/>
    </source>
</evidence>
<dbReference type="AlphaFoldDB" id="A0AAV0YR13"/>
<organism evidence="5 6">
    <name type="scientific">Vicia faba</name>
    <name type="common">Broad bean</name>
    <name type="synonym">Faba vulgaris</name>
    <dbReference type="NCBI Taxonomy" id="3906"/>
    <lineage>
        <taxon>Eukaryota</taxon>
        <taxon>Viridiplantae</taxon>
        <taxon>Streptophyta</taxon>
        <taxon>Embryophyta</taxon>
        <taxon>Tracheophyta</taxon>
        <taxon>Spermatophyta</taxon>
        <taxon>Magnoliopsida</taxon>
        <taxon>eudicotyledons</taxon>
        <taxon>Gunneridae</taxon>
        <taxon>Pentapetalae</taxon>
        <taxon>rosids</taxon>
        <taxon>fabids</taxon>
        <taxon>Fabales</taxon>
        <taxon>Fabaceae</taxon>
        <taxon>Papilionoideae</taxon>
        <taxon>50 kb inversion clade</taxon>
        <taxon>NPAAA clade</taxon>
        <taxon>Hologalegina</taxon>
        <taxon>IRL clade</taxon>
        <taxon>Fabeae</taxon>
        <taxon>Vicia</taxon>
    </lineage>
</organism>
<dbReference type="GO" id="GO:0140326">
    <property type="term" value="F:ATPase-coupled intramembrane lipid transporter activity"/>
    <property type="evidence" value="ECO:0007669"/>
    <property type="project" value="TreeGrafter"/>
</dbReference>
<feature type="transmembrane region" description="Helical" evidence="4">
    <location>
        <begin position="228"/>
        <end position="251"/>
    </location>
</feature>